<proteinExistence type="predicted"/>
<dbReference type="Proteomes" id="UP000077266">
    <property type="component" value="Unassembled WGS sequence"/>
</dbReference>
<gene>
    <name evidence="2" type="ORF">EXIGLDRAFT_447115</name>
</gene>
<protein>
    <submittedName>
        <fullName evidence="2">Uncharacterized protein</fullName>
    </submittedName>
</protein>
<keyword evidence="3" id="KW-1185">Reference proteome</keyword>
<feature type="region of interest" description="Disordered" evidence="1">
    <location>
        <begin position="62"/>
        <end position="92"/>
    </location>
</feature>
<dbReference type="AlphaFoldDB" id="A0A165KA85"/>
<organism evidence="2 3">
    <name type="scientific">Exidia glandulosa HHB12029</name>
    <dbReference type="NCBI Taxonomy" id="1314781"/>
    <lineage>
        <taxon>Eukaryota</taxon>
        <taxon>Fungi</taxon>
        <taxon>Dikarya</taxon>
        <taxon>Basidiomycota</taxon>
        <taxon>Agaricomycotina</taxon>
        <taxon>Agaricomycetes</taxon>
        <taxon>Auriculariales</taxon>
        <taxon>Exidiaceae</taxon>
        <taxon>Exidia</taxon>
    </lineage>
</organism>
<evidence type="ECO:0000313" key="3">
    <source>
        <dbReference type="Proteomes" id="UP000077266"/>
    </source>
</evidence>
<feature type="region of interest" description="Disordered" evidence="1">
    <location>
        <begin position="1"/>
        <end position="22"/>
    </location>
</feature>
<feature type="compositionally biased region" description="Basic residues" evidence="1">
    <location>
        <begin position="79"/>
        <end position="92"/>
    </location>
</feature>
<sequence length="100" mass="11078">MNMLYGHAQTPRGPGSDENAKDVTRSTFTRRGFAGFCGVSRPVRIGCLEEGCAVTILTRKQNNQRGESSILRPSDTRDRKARTGPAHNRKYAFQHLISAT</sequence>
<reference evidence="2 3" key="1">
    <citation type="journal article" date="2016" name="Mol. Biol. Evol.">
        <title>Comparative Genomics of Early-Diverging Mushroom-Forming Fungi Provides Insights into the Origins of Lignocellulose Decay Capabilities.</title>
        <authorList>
            <person name="Nagy L.G."/>
            <person name="Riley R."/>
            <person name="Tritt A."/>
            <person name="Adam C."/>
            <person name="Daum C."/>
            <person name="Floudas D."/>
            <person name="Sun H."/>
            <person name="Yadav J.S."/>
            <person name="Pangilinan J."/>
            <person name="Larsson K.H."/>
            <person name="Matsuura K."/>
            <person name="Barry K."/>
            <person name="Labutti K."/>
            <person name="Kuo R."/>
            <person name="Ohm R.A."/>
            <person name="Bhattacharya S.S."/>
            <person name="Shirouzu T."/>
            <person name="Yoshinaga Y."/>
            <person name="Martin F.M."/>
            <person name="Grigoriev I.V."/>
            <person name="Hibbett D.S."/>
        </authorList>
    </citation>
    <scope>NUCLEOTIDE SEQUENCE [LARGE SCALE GENOMIC DNA]</scope>
    <source>
        <strain evidence="2 3">HHB12029</strain>
    </source>
</reference>
<name>A0A165KA85_EXIGL</name>
<evidence type="ECO:0000313" key="2">
    <source>
        <dbReference type="EMBL" id="KZV96035.1"/>
    </source>
</evidence>
<dbReference type="InParanoid" id="A0A165KA85"/>
<dbReference type="EMBL" id="KV425948">
    <property type="protein sequence ID" value="KZV96035.1"/>
    <property type="molecule type" value="Genomic_DNA"/>
</dbReference>
<evidence type="ECO:0000256" key="1">
    <source>
        <dbReference type="SAM" id="MobiDB-lite"/>
    </source>
</evidence>
<accession>A0A165KA85</accession>